<reference evidence="1 9" key="5">
    <citation type="submission" date="2020-06" db="EMBL/GenBank/DDBJ databases">
        <title>Whole-genome sequencing of blaNDM-5 positive Escherichia coli isolated from a Japanese patient with no history of travel abroad.</title>
        <authorList>
            <person name="Ito Y."/>
            <person name="Aoki K."/>
            <person name="Nakayama N."/>
            <person name="Ohtsuka M."/>
            <person name="Ota M."/>
            <person name="Kaneko N."/>
            <person name="Yoshida M."/>
            <person name="Ishii Y."/>
            <person name="Tateda K."/>
            <person name="Matsuse H."/>
        </authorList>
    </citation>
    <scope>NUCLEOTIDE SEQUENCE [LARGE SCALE GENOMIC DNA]</scope>
    <source>
        <strain evidence="1 9">TUM18780</strain>
        <plasmid evidence="1">pMTY18780-3</plasmid>
        <plasmid evidence="9">pmty18780-3 dna</plasmid>
    </source>
</reference>
<organism evidence="6 7">
    <name type="scientific">Escherichia coli</name>
    <dbReference type="NCBI Taxonomy" id="562"/>
    <lineage>
        <taxon>Bacteria</taxon>
        <taxon>Pseudomonadati</taxon>
        <taxon>Pseudomonadota</taxon>
        <taxon>Gammaproteobacteria</taxon>
        <taxon>Enterobacterales</taxon>
        <taxon>Enterobacteriaceae</taxon>
        <taxon>Escherichia</taxon>
    </lineage>
</organism>
<reference evidence="5 8" key="2">
    <citation type="journal article" date="2019" name="Environ. Health Perspect.">
        <title>Inter-host Transmission of Carbapenemase-Producing Escherichia coli among Humans and Backyard Animals.</title>
        <authorList>
            <person name="Li J."/>
            <person name="Bi Z."/>
            <person name="Ma S."/>
            <person name="Chen B."/>
            <person name="Cai C."/>
            <person name="He J."/>
            <person name="Schwarz S."/>
            <person name="Sun C."/>
            <person name="Zhou Y."/>
            <person name="Yin J."/>
            <person name="Hulth A."/>
            <person name="Wang Y."/>
            <person name="Shen Z."/>
            <person name="Wang S."/>
            <person name="Wu C."/>
            <person name="Nilsson L.E."/>
            <person name="Walsh T.R."/>
            <person name="Borjesson S."/>
            <person name="Shen J."/>
            <person name="Sun Q."/>
            <person name="Wang Y."/>
        </authorList>
    </citation>
    <scope>NUCLEOTIDE SEQUENCE [LARGE SCALE GENOMIC DNA]</scope>
    <source>
        <strain evidence="5 8">A016f</strain>
    </source>
</reference>
<sequence length="93" mass="10235">MAYGTGIYNNKGINVTGFLTPIFFLDRFTASSGSKTYSNPPPGKSLHAVWSLMPLNNDNYINLPVPTVTINGNTVSWSNLYTGLGSYIYTYWG</sequence>
<reference evidence="6 7" key="3">
    <citation type="submission" date="2019-01" db="EMBL/GenBank/DDBJ databases">
        <title>Genomic analysis of febrile catheter-associated UTI E. coli isolates.</title>
        <authorList>
            <person name="Potter R."/>
            <person name="Zou Z."/>
            <person name="Henderson J."/>
            <person name="Dantas G."/>
        </authorList>
    </citation>
    <scope>NUCLEOTIDE SEQUENCE [LARGE SCALE GENOMIC DNA]</scope>
    <source>
        <strain evidence="6 7">29_CAASB</strain>
    </source>
</reference>
<reference evidence="4" key="1">
    <citation type="journal article" date="2018" name="Genome Biol.">
        <title>SKESA: strategic k-mer extension for scrupulous assemblies.</title>
        <authorList>
            <person name="Souvorov A."/>
            <person name="Agarwala R."/>
            <person name="Lipman D.J."/>
        </authorList>
    </citation>
    <scope>NUCLEOTIDE SEQUENCE</scope>
    <source>
        <strain evidence="4">SJP41</strain>
    </source>
</reference>
<name>A0A0V9R6K8_ECOLX</name>
<evidence type="ECO:0000313" key="6">
    <source>
        <dbReference type="EMBL" id="RXD18243.1"/>
    </source>
</evidence>
<evidence type="ECO:0000313" key="4">
    <source>
        <dbReference type="EMBL" id="HAZ7492629.1"/>
    </source>
</evidence>
<evidence type="ECO:0000313" key="5">
    <source>
        <dbReference type="EMBL" id="MQK24594.1"/>
    </source>
</evidence>
<reference evidence="3 11" key="4">
    <citation type="submission" date="2019-12" db="EMBL/GenBank/DDBJ databases">
        <authorList>
            <consortium name="NARMS: The National Antimicrobial Resistance Monitoring System"/>
        </authorList>
    </citation>
    <scope>NUCLEOTIDE SEQUENCE [LARGE SCALE GENOMIC DNA]</scope>
    <source>
        <strain evidence="2 10">CVM N18EC122</strain>
        <strain evidence="3 11">CVM N19EC0189</strain>
    </source>
</reference>
<dbReference type="Proteomes" id="UP000288730">
    <property type="component" value="Unassembled WGS sequence"/>
</dbReference>
<dbReference type="EMBL" id="AASEBA010000012">
    <property type="protein sequence ID" value="EFC9749265.1"/>
    <property type="molecule type" value="Genomic_DNA"/>
</dbReference>
<dbReference type="RefSeq" id="WP_021533177.1">
    <property type="nucleotide sequence ID" value="NZ_AP022542.1"/>
</dbReference>
<dbReference type="Proteomes" id="UP000509260">
    <property type="component" value="Plasmid pMTY18780-3"/>
</dbReference>
<geneLocation type="plasmid" evidence="1">
    <name>pMTY18780-3</name>
</geneLocation>
<gene>
    <name evidence="2" type="ORF">E6D34_08265</name>
    <name evidence="5" type="ORF">EIZ93_09750</name>
    <name evidence="6" type="ORF">EPS76_00075</name>
    <name evidence="3" type="ORF">F9461_19205</name>
    <name evidence="4" type="ORF">J8F57_002863</name>
    <name evidence="1" type="ORF">TUM18780_49740</name>
</gene>
<evidence type="ECO:0000313" key="9">
    <source>
        <dbReference type="Proteomes" id="UP000509260"/>
    </source>
</evidence>
<dbReference type="Proteomes" id="UP000868636">
    <property type="component" value="Unassembled WGS sequence"/>
</dbReference>
<dbReference type="EMBL" id="AP023200">
    <property type="protein sequence ID" value="BCG39812.1"/>
    <property type="molecule type" value="Genomic_DNA"/>
</dbReference>
<evidence type="ECO:0000313" key="1">
    <source>
        <dbReference type="EMBL" id="BCG39812.1"/>
    </source>
</evidence>
<dbReference type="AlphaFoldDB" id="A0A0V9R6K8"/>
<dbReference type="Proteomes" id="UP000359125">
    <property type="component" value="Unassembled WGS sequence"/>
</dbReference>
<dbReference type="EMBL" id="AASVQO010000015">
    <property type="protein sequence ID" value="EFH3675323.1"/>
    <property type="molecule type" value="Genomic_DNA"/>
</dbReference>
<dbReference type="Proteomes" id="UP000534496">
    <property type="component" value="Unassembled WGS sequence"/>
</dbReference>
<dbReference type="EMBL" id="DADPIR010000018">
    <property type="protein sequence ID" value="HAZ7492629.1"/>
    <property type="molecule type" value="Genomic_DNA"/>
</dbReference>
<evidence type="ECO:0000313" key="11">
    <source>
        <dbReference type="Proteomes" id="UP000534496"/>
    </source>
</evidence>
<dbReference type="EMBL" id="RYCF01000022">
    <property type="protein sequence ID" value="MQK24594.1"/>
    <property type="molecule type" value="Genomic_DNA"/>
</dbReference>
<protein>
    <submittedName>
        <fullName evidence="1">Outer membrane protein</fullName>
    </submittedName>
</protein>
<evidence type="ECO:0000313" key="10">
    <source>
        <dbReference type="Proteomes" id="UP000532204"/>
    </source>
</evidence>
<evidence type="ECO:0000313" key="8">
    <source>
        <dbReference type="Proteomes" id="UP000359125"/>
    </source>
</evidence>
<geneLocation type="plasmid" evidence="9">
    <name>pmty18780-3 dna</name>
</geneLocation>
<dbReference type="EMBL" id="SCJN01000001">
    <property type="protein sequence ID" value="RXD18243.1"/>
    <property type="molecule type" value="Genomic_DNA"/>
</dbReference>
<accession>A0A0V9R6K8</accession>
<evidence type="ECO:0000313" key="3">
    <source>
        <dbReference type="EMBL" id="EFH3675323.1"/>
    </source>
</evidence>
<keyword evidence="1" id="KW-0614">Plasmid</keyword>
<evidence type="ECO:0000313" key="7">
    <source>
        <dbReference type="Proteomes" id="UP000288730"/>
    </source>
</evidence>
<reference evidence="4" key="6">
    <citation type="submission" date="2021-03" db="EMBL/GenBank/DDBJ databases">
        <authorList>
            <consortium name="NCBI Pathogen Detection Project"/>
        </authorList>
    </citation>
    <scope>NUCLEOTIDE SEQUENCE</scope>
    <source>
        <strain evidence="4">SJP41</strain>
    </source>
</reference>
<proteinExistence type="predicted"/>
<dbReference type="Proteomes" id="UP000532204">
    <property type="component" value="Unassembled WGS sequence"/>
</dbReference>
<evidence type="ECO:0000313" key="2">
    <source>
        <dbReference type="EMBL" id="EFC9749265.1"/>
    </source>
</evidence>